<name>A0A6L2KYT8_TANCI</name>
<evidence type="ECO:0000259" key="5">
    <source>
        <dbReference type="Pfam" id="PF07727"/>
    </source>
</evidence>
<keyword evidence="1" id="KW-0645">Protease</keyword>
<evidence type="ECO:0000256" key="2">
    <source>
        <dbReference type="ARBA" id="ARBA00022723"/>
    </source>
</evidence>
<dbReference type="PANTHER" id="PTHR42648:SF18">
    <property type="entry name" value="RETROTRANSPOSON, UNCLASSIFIED-LIKE PROTEIN"/>
    <property type="match status" value="1"/>
</dbReference>
<sequence length="1476" mass="168382">MDSIIPIDQKNTLAEYMILFGSDNRPPTLDKDLLPPEWNKFVTDVKLVKYLHTINFDQLHAYLEQHELHVNEVRLMRERSQEPLALVANHQMTPSHFNTYQSSYNNPQFQQQQQQFSTSQNGKVLNEEELEILADPGIAEGPVTQSVITHNATYQADDLDAYDSDCDEISTAKAFADFEKEIHNLKQTLSGQTKEKELLTKTFNVFKNESKEKKAKNIDTEIALEKKIKKLDNIVCKMGQSAQTVLMPTKPQVFYDNKLKQTLGFQNPIYLKKAQQIRPMLYDGNVIAKETNVILIVDSEETLMLEEESRSKMLLKQSDPMVLENKVNTKPINYAELNQFSEDFGKRFVPERELSDEQASHPITDQSASLPVKIKAPRELPKMKAAVQHYHVDKQCFEIQKKQFLIENDRLLDQIISQDIVNIVVNSSVDVNTSVKVNSSVVMNDYVNYVEMCNKCLELKAELIKQHNMVEKMTKLQAKDTTIKKLKAHIKRVNETFTSESVKKDLDEIENINIELEHKEKVFVITALKNELRKLKGKDIVDNVAQMSNAATIASGMYKLDQVILVPKVKNNREAYEYYLKHTMEQAAILSEVVKQAKSRNLLDNASYSACMYVKLIQELIGYVRDICPDIHKPSEKLVAVTPINNKNTVRFVDIVTSSGNIPKNHVKGAKALCSVCNECLFDANHVMRLVDHVNNMNVRAKSTSKKNKKRKEWKPTSKVFNSVGYKWKPTGRTFTLVGNVCPLTRLTATKKVPLRVPIPVEVVAPEHVVTRVYTRRPKVPKSVSSSKPKVVQIVLWYLDSDCSKHMTEDRSQLTNFVHKFLGTVKFSNDQVANIIGYGDYHIWNVTYSRVYYVEGLEHNIFSVGSRGTNLYSLSIGDMMASSPICLLSKATKTKLWLWHRRLSHLNFGSINHLARHGLIRGLPRLKFEKDHLCSACAMEKSKKQSHKPKSEDTNQERLYLLHMDLCGLMRVASINEKKYILFIVDDYSRFTWVKFLSSKDEDPNFIIKYAPKKKAYRIYNRRTQKIIETIHVDFDEPRAIESEQLGSGAGLRCMTLQHPVQDSFQALILQHPSVASLVLVEEAPALVGTTGLPSSTTVDQYAPSQSTSQITSQSQSQTNHLSTEEESHDLEVAHAMQEELHEFERLEVLELVPRPDKVMVITLKWIYKVKLNELGGILKNKTRLVARGYRQKERINFQESFAPMDVNTAFLNGILREEVYVSQPDGFVGPDNPNHMYRLKKALYGLKQAPRAWEISLLELGWRVGLYTERKSRDNATLSGLSRAETVKENRLLMEFWPSIRNGGFNVGNTKVASIRNPKVKLAYRCIETTISGRKESSHRVTEIDLDYLYCIYTRMRPRKRLKGKPPIWGLVVPLNVPKHEPRRLAGSSSTMAELTRRMLGAIGCLEGAAGGASQLDVRPHHSRIPIPVHRDNLEPRLHINPFPGREADYPPRGYHGHMPLGYAYRPGPSHDGSS</sequence>
<proteinExistence type="predicted"/>
<dbReference type="InterPro" id="IPR012337">
    <property type="entry name" value="RNaseH-like_sf"/>
</dbReference>
<dbReference type="GO" id="GO:0006508">
    <property type="term" value="P:proteolysis"/>
    <property type="evidence" value="ECO:0007669"/>
    <property type="project" value="UniProtKB-KW"/>
</dbReference>
<dbReference type="Pfam" id="PF07727">
    <property type="entry name" value="RVT_2"/>
    <property type="match status" value="2"/>
</dbReference>
<organism evidence="9">
    <name type="scientific">Tanacetum cinerariifolium</name>
    <name type="common">Dalmatian daisy</name>
    <name type="synonym">Chrysanthemum cinerariifolium</name>
    <dbReference type="NCBI Taxonomy" id="118510"/>
    <lineage>
        <taxon>Eukaryota</taxon>
        <taxon>Viridiplantae</taxon>
        <taxon>Streptophyta</taxon>
        <taxon>Embryophyta</taxon>
        <taxon>Tracheophyta</taxon>
        <taxon>Spermatophyta</taxon>
        <taxon>Magnoliopsida</taxon>
        <taxon>eudicotyledons</taxon>
        <taxon>Gunneridae</taxon>
        <taxon>Pentapetalae</taxon>
        <taxon>asterids</taxon>
        <taxon>campanulids</taxon>
        <taxon>Asterales</taxon>
        <taxon>Asteraceae</taxon>
        <taxon>Asteroideae</taxon>
        <taxon>Anthemideae</taxon>
        <taxon>Anthemidinae</taxon>
        <taxon>Tanacetum</taxon>
    </lineage>
</organism>
<dbReference type="InterPro" id="IPR057670">
    <property type="entry name" value="SH3_retrovirus"/>
</dbReference>
<feature type="domain" description="Reverse transcriptase Ty1/copia-type" evidence="5">
    <location>
        <begin position="1205"/>
        <end position="1258"/>
    </location>
</feature>
<accession>A0A6L2KYT8</accession>
<feature type="compositionally biased region" description="Low complexity" evidence="4">
    <location>
        <begin position="1105"/>
        <end position="1119"/>
    </location>
</feature>
<dbReference type="Pfam" id="PF13976">
    <property type="entry name" value="gag_pre-integrs"/>
    <property type="match status" value="1"/>
</dbReference>
<feature type="domain" description="Retroviral polymerase SH3-like" evidence="8">
    <location>
        <begin position="1009"/>
        <end position="1040"/>
    </location>
</feature>
<dbReference type="InterPro" id="IPR025724">
    <property type="entry name" value="GAG-pre-integrase_dom"/>
</dbReference>
<gene>
    <name evidence="9" type="ORF">Tci_025133</name>
</gene>
<feature type="domain" description="GAG-pre-integrase" evidence="6">
    <location>
        <begin position="870"/>
        <end position="942"/>
    </location>
</feature>
<dbReference type="Gene3D" id="3.30.420.10">
    <property type="entry name" value="Ribonuclease H-like superfamily/Ribonuclease H"/>
    <property type="match status" value="1"/>
</dbReference>
<feature type="compositionally biased region" description="Polar residues" evidence="4">
    <location>
        <begin position="1092"/>
        <end position="1104"/>
    </location>
</feature>
<dbReference type="InterPro" id="IPR039537">
    <property type="entry name" value="Retrotran_Ty1/copia-like"/>
</dbReference>
<evidence type="ECO:0000259" key="6">
    <source>
        <dbReference type="Pfam" id="PF13976"/>
    </source>
</evidence>
<dbReference type="PANTHER" id="PTHR42648">
    <property type="entry name" value="TRANSPOSASE, PUTATIVE-RELATED"/>
    <property type="match status" value="1"/>
</dbReference>
<feature type="domain" description="Retrovirus-related Pol polyprotein from transposon TNT 1-94-like beta-barrel" evidence="7">
    <location>
        <begin position="797"/>
        <end position="866"/>
    </location>
</feature>
<evidence type="ECO:0000256" key="3">
    <source>
        <dbReference type="ARBA" id="ARBA00022801"/>
    </source>
</evidence>
<feature type="region of interest" description="Disordered" evidence="4">
    <location>
        <begin position="1092"/>
        <end position="1129"/>
    </location>
</feature>
<dbReference type="Pfam" id="PF25597">
    <property type="entry name" value="SH3_retrovirus"/>
    <property type="match status" value="1"/>
</dbReference>
<evidence type="ECO:0000256" key="1">
    <source>
        <dbReference type="ARBA" id="ARBA00022670"/>
    </source>
</evidence>
<dbReference type="InterPro" id="IPR013103">
    <property type="entry name" value="RVT_2"/>
</dbReference>
<evidence type="ECO:0000256" key="4">
    <source>
        <dbReference type="SAM" id="MobiDB-lite"/>
    </source>
</evidence>
<dbReference type="InterPro" id="IPR036397">
    <property type="entry name" value="RNaseH_sf"/>
</dbReference>
<feature type="domain" description="Reverse transcriptase Ty1/copia-type" evidence="5">
    <location>
        <begin position="1148"/>
        <end position="1204"/>
    </location>
</feature>
<keyword evidence="3" id="KW-0378">Hydrolase</keyword>
<protein>
    <submittedName>
        <fullName evidence="9">Retrovirus-related Pol polyprotein from transposon TNT 1-94</fullName>
    </submittedName>
</protein>
<evidence type="ECO:0000259" key="7">
    <source>
        <dbReference type="Pfam" id="PF22936"/>
    </source>
</evidence>
<dbReference type="EMBL" id="BKCJ010003129">
    <property type="protein sequence ID" value="GEU53155.1"/>
    <property type="molecule type" value="Genomic_DNA"/>
</dbReference>
<evidence type="ECO:0000259" key="8">
    <source>
        <dbReference type="Pfam" id="PF25597"/>
    </source>
</evidence>
<dbReference type="SUPFAM" id="SSF53098">
    <property type="entry name" value="Ribonuclease H-like"/>
    <property type="match status" value="1"/>
</dbReference>
<dbReference type="GO" id="GO:0046872">
    <property type="term" value="F:metal ion binding"/>
    <property type="evidence" value="ECO:0007669"/>
    <property type="project" value="UniProtKB-KW"/>
</dbReference>
<reference evidence="9" key="1">
    <citation type="journal article" date="2019" name="Sci. Rep.">
        <title>Draft genome of Tanacetum cinerariifolium, the natural source of mosquito coil.</title>
        <authorList>
            <person name="Yamashiro T."/>
            <person name="Shiraishi A."/>
            <person name="Satake H."/>
            <person name="Nakayama K."/>
        </authorList>
    </citation>
    <scope>NUCLEOTIDE SEQUENCE</scope>
</reference>
<keyword evidence="2" id="KW-0479">Metal-binding</keyword>
<dbReference type="GO" id="GO:0003676">
    <property type="term" value="F:nucleic acid binding"/>
    <property type="evidence" value="ECO:0007669"/>
    <property type="project" value="InterPro"/>
</dbReference>
<dbReference type="Pfam" id="PF22936">
    <property type="entry name" value="Pol_BBD"/>
    <property type="match status" value="1"/>
</dbReference>
<evidence type="ECO:0000313" key="9">
    <source>
        <dbReference type="EMBL" id="GEU53155.1"/>
    </source>
</evidence>
<dbReference type="InterPro" id="IPR054722">
    <property type="entry name" value="PolX-like_BBD"/>
</dbReference>
<dbReference type="GO" id="GO:0008233">
    <property type="term" value="F:peptidase activity"/>
    <property type="evidence" value="ECO:0007669"/>
    <property type="project" value="UniProtKB-KW"/>
</dbReference>
<comment type="caution">
    <text evidence="9">The sequence shown here is derived from an EMBL/GenBank/DDBJ whole genome shotgun (WGS) entry which is preliminary data.</text>
</comment>